<keyword evidence="2" id="KW-0378">Hydrolase</keyword>
<dbReference type="InterPro" id="IPR052555">
    <property type="entry name" value="dCTP_Pyrophosphatase"/>
</dbReference>
<dbReference type="PANTHER" id="PTHR46523">
    <property type="entry name" value="DCTP PYROPHOSPHATASE 1"/>
    <property type="match status" value="1"/>
</dbReference>
<dbReference type="Proteomes" id="UP000742786">
    <property type="component" value="Unassembled WGS sequence"/>
</dbReference>
<evidence type="ECO:0000313" key="3">
    <source>
        <dbReference type="Proteomes" id="UP000742786"/>
    </source>
</evidence>
<comment type="caution">
    <text evidence="2">The sequence shown here is derived from an EMBL/GenBank/DDBJ whole genome shotgun (WGS) entry which is preliminary data.</text>
</comment>
<gene>
    <name evidence="2" type="ORF">GTOL_11850</name>
</gene>
<protein>
    <submittedName>
        <fullName evidence="2">NTP pyrophosphatase (Non-canonical NTP hydrolase)</fullName>
    </submittedName>
</protein>
<dbReference type="Pfam" id="PF12643">
    <property type="entry name" value="MazG-like"/>
    <property type="match status" value="1"/>
</dbReference>
<dbReference type="GO" id="GO:0047429">
    <property type="term" value="F:nucleoside triphosphate diphosphatase activity"/>
    <property type="evidence" value="ECO:0007669"/>
    <property type="project" value="InterPro"/>
</dbReference>
<dbReference type="SUPFAM" id="SSF101386">
    <property type="entry name" value="all-alpha NTP pyrophosphatases"/>
    <property type="match status" value="1"/>
</dbReference>
<dbReference type="EMBL" id="CAJQUM010000001">
    <property type="protein sequence ID" value="CAG4883967.1"/>
    <property type="molecule type" value="Genomic_DNA"/>
</dbReference>
<name>A0A916J4T7_9PROT</name>
<proteinExistence type="predicted"/>
<accession>A0A916J4T7</accession>
<organism evidence="2 3">
    <name type="scientific">Georgfuchsia toluolica</name>
    <dbReference type="NCBI Taxonomy" id="424218"/>
    <lineage>
        <taxon>Bacteria</taxon>
        <taxon>Pseudomonadati</taxon>
        <taxon>Pseudomonadota</taxon>
        <taxon>Betaproteobacteria</taxon>
        <taxon>Nitrosomonadales</taxon>
        <taxon>Sterolibacteriaceae</taxon>
        <taxon>Georgfuchsia</taxon>
    </lineage>
</organism>
<evidence type="ECO:0000256" key="1">
    <source>
        <dbReference type="SAM" id="MobiDB-lite"/>
    </source>
</evidence>
<dbReference type="InterPro" id="IPR025984">
    <property type="entry name" value="DCTPP"/>
</dbReference>
<dbReference type="GO" id="GO:0009143">
    <property type="term" value="P:nucleoside triphosphate catabolic process"/>
    <property type="evidence" value="ECO:0007669"/>
    <property type="project" value="InterPro"/>
</dbReference>
<sequence>MEKEDKLIELRNALRQFIAARDWRQYHTPKNLAMAMIVEAAELVEQFQWMTPEQSQTLTAEQLAAVRDEVADTLIYLVELADVLDIDLIAAAHNKMAKNAQKYPVRSEEANQRVGA</sequence>
<dbReference type="AlphaFoldDB" id="A0A916J4T7"/>
<dbReference type="CDD" id="cd11537">
    <property type="entry name" value="NTP-PPase_RS21-C6_like"/>
    <property type="match status" value="1"/>
</dbReference>
<dbReference type="Gene3D" id="1.10.287.1080">
    <property type="entry name" value="MazG-like"/>
    <property type="match status" value="1"/>
</dbReference>
<feature type="compositionally biased region" description="Basic and acidic residues" evidence="1">
    <location>
        <begin position="105"/>
        <end position="116"/>
    </location>
</feature>
<evidence type="ECO:0000313" key="2">
    <source>
        <dbReference type="EMBL" id="CAG4883967.1"/>
    </source>
</evidence>
<dbReference type="PANTHER" id="PTHR46523:SF1">
    <property type="entry name" value="DCTP PYROPHOSPHATASE 1"/>
    <property type="match status" value="1"/>
</dbReference>
<dbReference type="PIRSF" id="PIRSF029826">
    <property type="entry name" value="UCP029826_pph"/>
    <property type="match status" value="1"/>
</dbReference>
<keyword evidence="3" id="KW-1185">Reference proteome</keyword>
<dbReference type="RefSeq" id="WP_220635865.1">
    <property type="nucleotide sequence ID" value="NZ_CAJQUM010000001.1"/>
</dbReference>
<reference evidence="2" key="1">
    <citation type="submission" date="2021-04" db="EMBL/GenBank/DDBJ databases">
        <authorList>
            <person name="Hornung B."/>
        </authorList>
    </citation>
    <scope>NUCLEOTIDE SEQUENCE</scope>
    <source>
        <strain evidence="2">G5G6</strain>
    </source>
</reference>
<feature type="region of interest" description="Disordered" evidence="1">
    <location>
        <begin position="97"/>
        <end position="116"/>
    </location>
</feature>